<accession>A0A2N6D0F8</accession>
<sequence length="136" mass="15314">MKIGSLLLLVTASIGMADDLNKTSAQKADTRVIPFDLYRTPATVTPTESERALNCLALEREITDLMPKTYSYKPDFYNDPYQGAAIWIGSTLFMPAYAISGYAGYLQYQENGRIISAEERIETLRHLKAQHHCFES</sequence>
<evidence type="ECO:0000256" key="1">
    <source>
        <dbReference type="SAM" id="SignalP"/>
    </source>
</evidence>
<feature type="chain" id="PRO_5014814642" evidence="1">
    <location>
        <begin position="18"/>
        <end position="136"/>
    </location>
</feature>
<comment type="caution">
    <text evidence="2">The sequence shown here is derived from an EMBL/GenBank/DDBJ whole genome shotgun (WGS) entry which is preliminary data.</text>
</comment>
<evidence type="ECO:0000313" key="2">
    <source>
        <dbReference type="EMBL" id="PLX63155.1"/>
    </source>
</evidence>
<name>A0A2N6D0F8_9GAMM</name>
<dbReference type="AlphaFoldDB" id="A0A2N6D0F8"/>
<protein>
    <submittedName>
        <fullName evidence="2">Uncharacterized protein</fullName>
    </submittedName>
</protein>
<gene>
    <name evidence="2" type="ORF">C0630_03090</name>
</gene>
<dbReference type="EMBL" id="PKUN01000002">
    <property type="protein sequence ID" value="PLX63155.1"/>
    <property type="molecule type" value="Genomic_DNA"/>
</dbReference>
<keyword evidence="1" id="KW-0732">Signal</keyword>
<organism evidence="2 3">
    <name type="scientific">Sedimenticola selenatireducens</name>
    <dbReference type="NCBI Taxonomy" id="191960"/>
    <lineage>
        <taxon>Bacteria</taxon>
        <taxon>Pseudomonadati</taxon>
        <taxon>Pseudomonadota</taxon>
        <taxon>Gammaproteobacteria</taxon>
        <taxon>Chromatiales</taxon>
        <taxon>Sedimenticolaceae</taxon>
        <taxon>Sedimenticola</taxon>
    </lineage>
</organism>
<feature type="signal peptide" evidence="1">
    <location>
        <begin position="1"/>
        <end position="17"/>
    </location>
</feature>
<proteinExistence type="predicted"/>
<evidence type="ECO:0000313" key="3">
    <source>
        <dbReference type="Proteomes" id="UP000235015"/>
    </source>
</evidence>
<dbReference type="Proteomes" id="UP000235015">
    <property type="component" value="Unassembled WGS sequence"/>
</dbReference>
<reference evidence="2 3" key="1">
    <citation type="submission" date="2017-11" db="EMBL/GenBank/DDBJ databases">
        <title>Genome-resolved metagenomics identifies genetic mobility, metabolic interactions, and unexpected diversity in perchlorate-reducing communities.</title>
        <authorList>
            <person name="Barnum T.P."/>
            <person name="Figueroa I.A."/>
            <person name="Carlstrom C.I."/>
            <person name="Lucas L.N."/>
            <person name="Engelbrektson A.L."/>
            <person name="Coates J.D."/>
        </authorList>
    </citation>
    <scope>NUCLEOTIDE SEQUENCE [LARGE SCALE GENOMIC DNA]</scope>
    <source>
        <strain evidence="2">BM301</strain>
    </source>
</reference>